<protein>
    <submittedName>
        <fullName evidence="1">Uncharacterized protein</fullName>
    </submittedName>
</protein>
<accession>A0ABW7WE09</accession>
<evidence type="ECO:0000313" key="1">
    <source>
        <dbReference type="EMBL" id="MFI2320937.1"/>
    </source>
</evidence>
<proteinExistence type="predicted"/>
<comment type="caution">
    <text evidence="1">The sequence shown here is derived from an EMBL/GenBank/DDBJ whole genome shotgun (WGS) entry which is preliminary data.</text>
</comment>
<gene>
    <name evidence="1" type="ORF">ACH47G_10635</name>
</gene>
<reference evidence="1 2" key="1">
    <citation type="submission" date="2024-10" db="EMBL/GenBank/DDBJ databases">
        <title>The Natural Products Discovery Center: Release of the First 8490 Sequenced Strains for Exploring Actinobacteria Biosynthetic Diversity.</title>
        <authorList>
            <person name="Kalkreuter E."/>
            <person name="Kautsar S.A."/>
            <person name="Yang D."/>
            <person name="Bader C.D."/>
            <person name="Teijaro C.N."/>
            <person name="Fluegel L."/>
            <person name="Davis C.M."/>
            <person name="Simpson J.R."/>
            <person name="Lauterbach L."/>
            <person name="Steele A.D."/>
            <person name="Gui C."/>
            <person name="Meng S."/>
            <person name="Li G."/>
            <person name="Viehrig K."/>
            <person name="Ye F."/>
            <person name="Su P."/>
            <person name="Kiefer A.F."/>
            <person name="Nichols A."/>
            <person name="Cepeda A.J."/>
            <person name="Yan W."/>
            <person name="Fan B."/>
            <person name="Jiang Y."/>
            <person name="Adhikari A."/>
            <person name="Zheng C.-J."/>
            <person name="Schuster L."/>
            <person name="Cowan T.M."/>
            <person name="Smanski M.J."/>
            <person name="Chevrette M.G."/>
            <person name="De Carvalho L.P.S."/>
            <person name="Shen B."/>
        </authorList>
    </citation>
    <scope>NUCLEOTIDE SEQUENCE [LARGE SCALE GENOMIC DNA]</scope>
    <source>
        <strain evidence="1 2">NPDC019626</strain>
    </source>
</reference>
<dbReference type="EMBL" id="JBIRXV010000001">
    <property type="protein sequence ID" value="MFI2320937.1"/>
    <property type="molecule type" value="Genomic_DNA"/>
</dbReference>
<dbReference type="RefSeq" id="WP_396953508.1">
    <property type="nucleotide sequence ID" value="NZ_JBIRXV010000001.1"/>
</dbReference>
<name>A0ABW7WE09_9NOCA</name>
<dbReference type="Proteomes" id="UP001611450">
    <property type="component" value="Unassembled WGS sequence"/>
</dbReference>
<sequence length="285" mass="31742">MVKGGPTRGMMVRFRAFREYEERKAEANNAMMALLAGAQLSAHLLRLTEGSDRLLPEVFPAVDHIQRFNLKSDDARLILLGADAHLGKMAVPYVLSLHEDFMRTCIELLVENKLCAKALARGNLVSLHPDFERTTGRAFDTDMTSYMTVLRLMRNAVIHNGGTVTQALHDELAKWTSSQETGWFALAKRNPRTLRIGDRIDFGHGEMITALAITKRLDRETNLGLQAALPRSCWAALVVDEVIADQPKVLHDVRIALRKARGVARHHYGVVGLTDVELSAEIAAR</sequence>
<keyword evidence="2" id="KW-1185">Reference proteome</keyword>
<organism evidence="1 2">
    <name type="scientific">Nocardia beijingensis</name>
    <dbReference type="NCBI Taxonomy" id="95162"/>
    <lineage>
        <taxon>Bacteria</taxon>
        <taxon>Bacillati</taxon>
        <taxon>Actinomycetota</taxon>
        <taxon>Actinomycetes</taxon>
        <taxon>Mycobacteriales</taxon>
        <taxon>Nocardiaceae</taxon>
        <taxon>Nocardia</taxon>
    </lineage>
</organism>
<evidence type="ECO:0000313" key="2">
    <source>
        <dbReference type="Proteomes" id="UP001611450"/>
    </source>
</evidence>